<evidence type="ECO:0008006" key="3">
    <source>
        <dbReference type="Google" id="ProtNLM"/>
    </source>
</evidence>
<dbReference type="PANTHER" id="PTHR39206:SF1">
    <property type="entry name" value="SLL8004 PROTEIN"/>
    <property type="match status" value="1"/>
</dbReference>
<dbReference type="PANTHER" id="PTHR39206">
    <property type="entry name" value="SLL8004 PROTEIN"/>
    <property type="match status" value="1"/>
</dbReference>
<dbReference type="Gene3D" id="3.40.50.300">
    <property type="entry name" value="P-loop containing nucleotide triphosphate hydrolases"/>
    <property type="match status" value="1"/>
</dbReference>
<keyword evidence="2" id="KW-1185">Reference proteome</keyword>
<reference evidence="1 2" key="1">
    <citation type="submission" date="2018-11" db="EMBL/GenBank/DDBJ databases">
        <authorList>
            <person name="Mardanov A.V."/>
            <person name="Ravin N.V."/>
            <person name="Dedysh S.N."/>
        </authorList>
    </citation>
    <scope>NUCLEOTIDE SEQUENCE [LARGE SCALE GENOMIC DNA]</scope>
    <source>
        <strain evidence="1 2">AF10</strain>
    </source>
</reference>
<protein>
    <recommendedName>
        <fullName evidence="3">Zeta toxin domain-containing protein</fullName>
    </recommendedName>
</protein>
<accession>A0A4Q0T4K9</accession>
<dbReference type="Proteomes" id="UP000289437">
    <property type="component" value="Unassembled WGS sequence"/>
</dbReference>
<comment type="caution">
    <text evidence="1">The sequence shown here is derived from an EMBL/GenBank/DDBJ whole genome shotgun (WGS) entry which is preliminary data.</text>
</comment>
<dbReference type="EMBL" id="RDSM01000001">
    <property type="protein sequence ID" value="RXH56978.1"/>
    <property type="molecule type" value="Genomic_DNA"/>
</dbReference>
<gene>
    <name evidence="1" type="ORF">GRAN_0288</name>
</gene>
<sequence>MQTVGVAGGSAIDAGRDVLRNAQELLSKNQSLVVETTLSGSTYLRMMARAKSQGYLLILLFVGTSDVSINMQRVRHRVLLGGHDVPEEDQIRRYPRSMENFRKAFALADEASVFDNSSMQGHRIVAMKGTEGIELFEPVPEWAGFLRDAYSGTLTDPS</sequence>
<reference evidence="2" key="2">
    <citation type="submission" date="2019-02" db="EMBL/GenBank/DDBJ databases">
        <title>Granulicella sibirica sp. nov., a psychrotolerant acidobacterium isolated from an organic soil layer in forested tundra, West Siberia.</title>
        <authorList>
            <person name="Oshkin I.Y."/>
            <person name="Kulichevskaya I.S."/>
            <person name="Rijpstra W.I.C."/>
            <person name="Sinninghe Damste J.S."/>
            <person name="Rakitin A.L."/>
            <person name="Ravin N.V."/>
            <person name="Dedysh S.N."/>
        </authorList>
    </citation>
    <scope>NUCLEOTIDE SEQUENCE [LARGE SCALE GENOMIC DNA]</scope>
    <source>
        <strain evidence="2">AF10</strain>
    </source>
</reference>
<dbReference type="AlphaFoldDB" id="A0A4Q0T4K9"/>
<dbReference type="InterPro" id="IPR027417">
    <property type="entry name" value="P-loop_NTPase"/>
</dbReference>
<name>A0A4Q0T4K9_9BACT</name>
<organism evidence="1 2">
    <name type="scientific">Granulicella sibirica</name>
    <dbReference type="NCBI Taxonomy" id="2479048"/>
    <lineage>
        <taxon>Bacteria</taxon>
        <taxon>Pseudomonadati</taxon>
        <taxon>Acidobacteriota</taxon>
        <taxon>Terriglobia</taxon>
        <taxon>Terriglobales</taxon>
        <taxon>Acidobacteriaceae</taxon>
        <taxon>Granulicella</taxon>
    </lineage>
</organism>
<evidence type="ECO:0000313" key="1">
    <source>
        <dbReference type="EMBL" id="RXH56978.1"/>
    </source>
</evidence>
<evidence type="ECO:0000313" key="2">
    <source>
        <dbReference type="Proteomes" id="UP000289437"/>
    </source>
</evidence>
<proteinExistence type="predicted"/>